<evidence type="ECO:0000313" key="2">
    <source>
        <dbReference type="EMBL" id="RGS15221.1"/>
    </source>
</evidence>
<gene>
    <name evidence="2" type="ORF">DWY11_08780</name>
</gene>
<sequence length="275" mass="31150">MSYLWKALIRKCVLLPKTLNKNKIMNELKFSESEIPYEELANFGLSQEMIDDFPESIMNKFLSGQRTPLLPIERADFDGVVHKDFARIRLQQTEDGLHPVFLPLIAKNNLEYFTEEQKTALQYGQVLKVLLPSNNSWNYVQLDGATNATISVKADIIDQNLSTLANKVGLSESEVMELEEGKVVTKGEEGKMFSAGIDLNEETGIRSVNGDAQKWQEEKDGNVMLDKYNFGIYGCWTKDDKGMLSYVPEDEYSEEMCVAQDAAIEKAKQSRGIHM</sequence>
<feature type="domain" description="DUF4099" evidence="1">
    <location>
        <begin position="30"/>
        <end position="96"/>
    </location>
</feature>
<dbReference type="AlphaFoldDB" id="A0A3E5E3Y8"/>
<dbReference type="Pfam" id="PF13351">
    <property type="entry name" value="DUF4099"/>
    <property type="match status" value="1"/>
</dbReference>
<evidence type="ECO:0000259" key="1">
    <source>
        <dbReference type="Pfam" id="PF13351"/>
    </source>
</evidence>
<name>A0A3E5E3Y8_9BACT</name>
<dbReference type="Proteomes" id="UP000283872">
    <property type="component" value="Unassembled WGS sequence"/>
</dbReference>
<dbReference type="InterPro" id="IPR025343">
    <property type="entry name" value="DUF4099"/>
</dbReference>
<accession>A0A3E5E3Y8</accession>
<evidence type="ECO:0000313" key="3">
    <source>
        <dbReference type="Proteomes" id="UP000283872"/>
    </source>
</evidence>
<reference evidence="2 3" key="1">
    <citation type="submission" date="2018-08" db="EMBL/GenBank/DDBJ databases">
        <title>A genome reference for cultivated species of the human gut microbiota.</title>
        <authorList>
            <person name="Zou Y."/>
            <person name="Xue W."/>
            <person name="Luo G."/>
        </authorList>
    </citation>
    <scope>NUCLEOTIDE SEQUENCE [LARGE SCALE GENOMIC DNA]</scope>
    <source>
        <strain evidence="2 3">AF24-12</strain>
    </source>
</reference>
<proteinExistence type="predicted"/>
<protein>
    <submittedName>
        <fullName evidence="2">DUF4099 domain-containing protein</fullName>
    </submittedName>
</protein>
<comment type="caution">
    <text evidence="2">The sequence shown here is derived from an EMBL/GenBank/DDBJ whole genome shotgun (WGS) entry which is preliminary data.</text>
</comment>
<dbReference type="EMBL" id="QRVA01000019">
    <property type="protein sequence ID" value="RGS15221.1"/>
    <property type="molecule type" value="Genomic_DNA"/>
</dbReference>
<organism evidence="2 3">
    <name type="scientific">Segatella copri</name>
    <dbReference type="NCBI Taxonomy" id="165179"/>
    <lineage>
        <taxon>Bacteria</taxon>
        <taxon>Pseudomonadati</taxon>
        <taxon>Bacteroidota</taxon>
        <taxon>Bacteroidia</taxon>
        <taxon>Bacteroidales</taxon>
        <taxon>Prevotellaceae</taxon>
        <taxon>Segatella</taxon>
    </lineage>
</organism>